<accession>A0ABM5UYQ5</accession>
<dbReference type="SUPFAM" id="SSF55874">
    <property type="entry name" value="ATPase domain of HSP90 chaperone/DNA topoisomerase II/histidine kinase"/>
    <property type="match status" value="1"/>
</dbReference>
<dbReference type="Pfam" id="PF02518">
    <property type="entry name" value="HATPase_c"/>
    <property type="match status" value="1"/>
</dbReference>
<evidence type="ECO:0000256" key="1">
    <source>
        <dbReference type="ARBA" id="ARBA00000085"/>
    </source>
</evidence>
<dbReference type="InterPro" id="IPR003594">
    <property type="entry name" value="HATPase_dom"/>
</dbReference>
<dbReference type="InterPro" id="IPR004358">
    <property type="entry name" value="Sig_transdc_His_kin-like_C"/>
</dbReference>
<reference evidence="9" key="1">
    <citation type="journal article" date="2015" name="Genome Announc.">
        <title>Complete Genome Sequence of Herbaspirillum hiltneri N3 (DSM 17495), Isolated from Surface-Sterilized Wheat Roots.</title>
        <authorList>
            <person name="Guizelini D."/>
            <person name="Saizaki P.M."/>
            <person name="Coimbra N.A."/>
            <person name="Weiss V.A."/>
            <person name="Faoro H."/>
            <person name="Sfeir M.Z."/>
            <person name="Baura V.A."/>
            <person name="Monteiro R.A."/>
            <person name="Chubatsu L.S."/>
            <person name="Souza E.M."/>
            <person name="Cruz L.M."/>
            <person name="Pedrosa F.O."/>
            <person name="Raittz R.T."/>
            <person name="Marchaukoski J.N."/>
            <person name="Steffens M.B."/>
        </authorList>
    </citation>
    <scope>NUCLEOTIDE SEQUENCE [LARGE SCALE GENOMIC DNA]</scope>
    <source>
        <strain evidence="9">N3</strain>
    </source>
</reference>
<dbReference type="InterPro" id="IPR036890">
    <property type="entry name" value="HATPase_C_sf"/>
</dbReference>
<dbReference type="RefSeq" id="WP_053195933.1">
    <property type="nucleotide sequence ID" value="NZ_CP011409.1"/>
</dbReference>
<sequence>MDAKLAAIIVHDIKNSLGVLEGELRVLAAESPDERAGHAHLTCLTLQEKLIGFLTLYKASSQGLTAQIEAWSPQDFLEGLLRHLTINQSGLEVTINSEGMPLVAFFDENLVGLALEAALQNATRFARSRIELACRKDGNGVIFSIRDDGPGIGTHEVKPSTGLGMGLCKAIAAAHHKGDKNGEARLADHPDGGAQFELHIP</sequence>
<keyword evidence="4" id="KW-0547">Nucleotide-binding</keyword>
<organism evidence="8 9">
    <name type="scientific">Herbaspirillum hiltneri N3</name>
    <dbReference type="NCBI Taxonomy" id="1262470"/>
    <lineage>
        <taxon>Bacteria</taxon>
        <taxon>Pseudomonadati</taxon>
        <taxon>Pseudomonadota</taxon>
        <taxon>Betaproteobacteria</taxon>
        <taxon>Burkholderiales</taxon>
        <taxon>Oxalobacteraceae</taxon>
        <taxon>Herbaspirillum</taxon>
    </lineage>
</organism>
<protein>
    <recommendedName>
        <fullName evidence="2">histidine kinase</fullName>
        <ecNumber evidence="2">2.7.13.3</ecNumber>
    </recommendedName>
</protein>
<evidence type="ECO:0000256" key="3">
    <source>
        <dbReference type="ARBA" id="ARBA00022679"/>
    </source>
</evidence>
<dbReference type="InterPro" id="IPR050980">
    <property type="entry name" value="2C_sensor_his_kinase"/>
</dbReference>
<keyword evidence="9" id="KW-1185">Reference proteome</keyword>
<evidence type="ECO:0000256" key="2">
    <source>
        <dbReference type="ARBA" id="ARBA00012438"/>
    </source>
</evidence>
<dbReference type="EC" id="2.7.13.3" evidence="2"/>
<dbReference type="PANTHER" id="PTHR44936">
    <property type="entry name" value="SENSOR PROTEIN CREC"/>
    <property type="match status" value="1"/>
</dbReference>
<dbReference type="PROSITE" id="PS50109">
    <property type="entry name" value="HIS_KIN"/>
    <property type="match status" value="1"/>
</dbReference>
<dbReference type="EMBL" id="CP011409">
    <property type="protein sequence ID" value="AKZ62379.1"/>
    <property type="molecule type" value="Genomic_DNA"/>
</dbReference>
<gene>
    <name evidence="8" type="ORF">F506_06560</name>
</gene>
<keyword evidence="6" id="KW-0067">ATP-binding</keyword>
<dbReference type="GO" id="GO:0016301">
    <property type="term" value="F:kinase activity"/>
    <property type="evidence" value="ECO:0007669"/>
    <property type="project" value="UniProtKB-KW"/>
</dbReference>
<feature type="domain" description="Histidine kinase" evidence="7">
    <location>
        <begin position="8"/>
        <end position="201"/>
    </location>
</feature>
<evidence type="ECO:0000256" key="5">
    <source>
        <dbReference type="ARBA" id="ARBA00022777"/>
    </source>
</evidence>
<dbReference type="PRINTS" id="PR00344">
    <property type="entry name" value="BCTRLSENSOR"/>
</dbReference>
<evidence type="ECO:0000313" key="8">
    <source>
        <dbReference type="EMBL" id="AKZ62379.1"/>
    </source>
</evidence>
<evidence type="ECO:0000259" key="7">
    <source>
        <dbReference type="PROSITE" id="PS50109"/>
    </source>
</evidence>
<evidence type="ECO:0000256" key="4">
    <source>
        <dbReference type="ARBA" id="ARBA00022741"/>
    </source>
</evidence>
<dbReference type="InterPro" id="IPR005467">
    <property type="entry name" value="His_kinase_dom"/>
</dbReference>
<keyword evidence="3" id="KW-0808">Transferase</keyword>
<evidence type="ECO:0000256" key="6">
    <source>
        <dbReference type="ARBA" id="ARBA00022840"/>
    </source>
</evidence>
<dbReference type="Proteomes" id="UP000063429">
    <property type="component" value="Chromosome"/>
</dbReference>
<dbReference type="Gene3D" id="3.30.565.10">
    <property type="entry name" value="Histidine kinase-like ATPase, C-terminal domain"/>
    <property type="match status" value="1"/>
</dbReference>
<dbReference type="PANTHER" id="PTHR44936:SF10">
    <property type="entry name" value="SENSOR PROTEIN RSTB"/>
    <property type="match status" value="1"/>
</dbReference>
<keyword evidence="5 8" id="KW-0418">Kinase</keyword>
<comment type="catalytic activity">
    <reaction evidence="1">
        <text>ATP + protein L-histidine = ADP + protein N-phospho-L-histidine.</text>
        <dbReference type="EC" id="2.7.13.3"/>
    </reaction>
</comment>
<name>A0ABM5UYQ5_9BURK</name>
<evidence type="ECO:0000313" key="9">
    <source>
        <dbReference type="Proteomes" id="UP000063429"/>
    </source>
</evidence>
<proteinExistence type="predicted"/>